<proteinExistence type="predicted"/>
<accession>A0A4R0JRW9</accession>
<protein>
    <submittedName>
        <fullName evidence="1">Uncharacterized protein</fullName>
    </submittedName>
</protein>
<comment type="caution">
    <text evidence="1">The sequence shown here is derived from an EMBL/GenBank/DDBJ whole genome shotgun (WGS) entry which is preliminary data.</text>
</comment>
<dbReference type="RefSeq" id="WP_131367457.1">
    <property type="nucleotide sequence ID" value="NZ_SJKB01000041.1"/>
</dbReference>
<keyword evidence="2" id="KW-1185">Reference proteome</keyword>
<organism evidence="1 2">
    <name type="scientific">Kribbella pittospori</name>
    <dbReference type="NCBI Taxonomy" id="722689"/>
    <lineage>
        <taxon>Bacteria</taxon>
        <taxon>Bacillati</taxon>
        <taxon>Actinomycetota</taxon>
        <taxon>Actinomycetes</taxon>
        <taxon>Propionibacteriales</taxon>
        <taxon>Kribbellaceae</taxon>
        <taxon>Kribbella</taxon>
    </lineage>
</organism>
<dbReference type="EMBL" id="SJKB01000041">
    <property type="protein sequence ID" value="TCC44825.1"/>
    <property type="molecule type" value="Genomic_DNA"/>
</dbReference>
<name>A0A4R0JRW9_9ACTN</name>
<sequence>MLSSGVRVVADVSDVFDVNGEQIELADDRLPSELSGDSTGVSLLCVRIRFRHDRSPYLDFGSRLGTCDDAVQQDSVIATQVMGLGRRRHHRQSDLAVHDQRFGSADASRAVLSRGADQKRPRLNQLFPDDRAESWLAVHHL</sequence>
<dbReference type="Proteomes" id="UP000291144">
    <property type="component" value="Unassembled WGS sequence"/>
</dbReference>
<evidence type="ECO:0000313" key="2">
    <source>
        <dbReference type="Proteomes" id="UP000291144"/>
    </source>
</evidence>
<dbReference type="AlphaFoldDB" id="A0A4R0JRW9"/>
<reference evidence="1 2" key="1">
    <citation type="submission" date="2019-02" db="EMBL/GenBank/DDBJ databases">
        <title>Kribbella capetownensis sp. nov. and Kribbella speibonae sp. nov., isolated from soil.</title>
        <authorList>
            <person name="Curtis S.M."/>
            <person name="Norton I."/>
            <person name="Everest G.J."/>
            <person name="Meyers P.R."/>
        </authorList>
    </citation>
    <scope>NUCLEOTIDE SEQUENCE [LARGE SCALE GENOMIC DNA]</scope>
    <source>
        <strain evidence="1 2">NRRL B-24813</strain>
    </source>
</reference>
<gene>
    <name evidence="1" type="ORF">E0H73_45225</name>
</gene>
<evidence type="ECO:0000313" key="1">
    <source>
        <dbReference type="EMBL" id="TCC44825.1"/>
    </source>
</evidence>